<feature type="compositionally biased region" description="Polar residues" evidence="2">
    <location>
        <begin position="19"/>
        <end position="35"/>
    </location>
</feature>
<evidence type="ECO:0000256" key="2">
    <source>
        <dbReference type="SAM" id="MobiDB-lite"/>
    </source>
</evidence>
<gene>
    <name evidence="4" type="ORF">IW252_002221</name>
</gene>
<evidence type="ECO:0000313" key="4">
    <source>
        <dbReference type="EMBL" id="MBG6085454.1"/>
    </source>
</evidence>
<feature type="signal peptide" evidence="3">
    <location>
        <begin position="1"/>
        <end position="23"/>
    </location>
</feature>
<keyword evidence="5" id="KW-1185">Reference proteome</keyword>
<sequence length="150" mass="16191">MKKLIIPALAILALAGCSSESNSAPAGQKEPTTQEAMEPPTAPDLTGAWIQNNPKSKESFQQAEIADGTLTIEWVYDGGDTTSVYWVGTFETPSDANEPYTWTSDRDVEATDNALLASTSDSKDFTYEDGEITYEVTALGTTTKVVLEKE</sequence>
<protein>
    <submittedName>
        <fullName evidence="4">Lipoprotein NlpE involved in copper resistance</fullName>
    </submittedName>
</protein>
<keyword evidence="1 3" id="KW-0732">Signal</keyword>
<name>A0A931D6Q4_9MICC</name>
<accession>A0A931D6Q4</accession>
<reference evidence="4" key="1">
    <citation type="submission" date="2020-11" db="EMBL/GenBank/DDBJ databases">
        <title>Sequencing the genomes of 1000 actinobacteria strains.</title>
        <authorList>
            <person name="Klenk H.-P."/>
        </authorList>
    </citation>
    <scope>NUCLEOTIDE SEQUENCE</scope>
    <source>
        <strain evidence="4">DSM 26152</strain>
    </source>
</reference>
<evidence type="ECO:0000313" key="5">
    <source>
        <dbReference type="Proteomes" id="UP000625033"/>
    </source>
</evidence>
<feature type="region of interest" description="Disordered" evidence="2">
    <location>
        <begin position="19"/>
        <end position="60"/>
    </location>
</feature>
<keyword evidence="4" id="KW-0449">Lipoprotein</keyword>
<dbReference type="InterPro" id="IPR012640">
    <property type="entry name" value="Membr_lipoprot_lipid_attach_CS"/>
</dbReference>
<evidence type="ECO:0000256" key="3">
    <source>
        <dbReference type="SAM" id="SignalP"/>
    </source>
</evidence>
<feature type="compositionally biased region" description="Polar residues" evidence="2">
    <location>
        <begin position="49"/>
        <end position="60"/>
    </location>
</feature>
<dbReference type="AlphaFoldDB" id="A0A931D6Q4"/>
<dbReference type="Proteomes" id="UP000625033">
    <property type="component" value="Unassembled WGS sequence"/>
</dbReference>
<comment type="caution">
    <text evidence="4">The sequence shown here is derived from an EMBL/GenBank/DDBJ whole genome shotgun (WGS) entry which is preliminary data.</text>
</comment>
<dbReference type="PROSITE" id="PS51257">
    <property type="entry name" value="PROKAR_LIPOPROTEIN"/>
    <property type="match status" value="1"/>
</dbReference>
<dbReference type="RefSeq" id="WP_196836639.1">
    <property type="nucleotide sequence ID" value="NZ_JADOTZ010000001.1"/>
</dbReference>
<dbReference type="EMBL" id="JADOTZ010000001">
    <property type="protein sequence ID" value="MBG6085454.1"/>
    <property type="molecule type" value="Genomic_DNA"/>
</dbReference>
<organism evidence="4 5">
    <name type="scientific">Zhihengliuella flava</name>
    <dbReference type="NCBI Taxonomy" id="1285193"/>
    <lineage>
        <taxon>Bacteria</taxon>
        <taxon>Bacillati</taxon>
        <taxon>Actinomycetota</taxon>
        <taxon>Actinomycetes</taxon>
        <taxon>Micrococcales</taxon>
        <taxon>Micrococcaceae</taxon>
        <taxon>Zhihengliuella</taxon>
    </lineage>
</organism>
<proteinExistence type="predicted"/>
<evidence type="ECO:0000256" key="1">
    <source>
        <dbReference type="ARBA" id="ARBA00022729"/>
    </source>
</evidence>
<dbReference type="Pfam" id="PF08139">
    <property type="entry name" value="LPAM_1"/>
    <property type="match status" value="1"/>
</dbReference>
<feature type="chain" id="PRO_5038745062" evidence="3">
    <location>
        <begin position="24"/>
        <end position="150"/>
    </location>
</feature>